<dbReference type="InterPro" id="IPR007434">
    <property type="entry name" value="FemAB-like"/>
</dbReference>
<dbReference type="InterPro" id="IPR016181">
    <property type="entry name" value="Acyl_CoA_acyltransferase"/>
</dbReference>
<reference evidence="1 2" key="5">
    <citation type="journal article" date="2010" name="Appl. Environ. Microbiol.">
        <title>phrR-like gene praR of Azorhizobium caulinodans ORS571 is essential for symbiosis with Sesbania rostrata and is involved in expression of reb genes.</title>
        <authorList>
            <person name="Akiba N."/>
            <person name="Aono T."/>
            <person name="Toyazaki H."/>
            <person name="Sato S."/>
            <person name="Oyaizu H."/>
        </authorList>
    </citation>
    <scope>NUCLEOTIDE SEQUENCE [LARGE SCALE GENOMIC DNA]</scope>
    <source>
        <strain evidence="2">ATCC 43989 / DSM 5975 / JCM 20966 / LMG 6465 / NBRC 14845 / NCIMB 13405 / ORS 571</strain>
    </source>
</reference>
<evidence type="ECO:0000313" key="2">
    <source>
        <dbReference type="Proteomes" id="UP000000270"/>
    </source>
</evidence>
<organism evidence="1 2">
    <name type="scientific">Azorhizobium caulinodans (strain ATCC 43989 / DSM 5975 / JCM 20966 / LMG 6465 / NBRC 14845 / NCIMB 13405 / ORS 571)</name>
    <dbReference type="NCBI Taxonomy" id="438753"/>
    <lineage>
        <taxon>Bacteria</taxon>
        <taxon>Pseudomonadati</taxon>
        <taxon>Pseudomonadota</taxon>
        <taxon>Alphaproteobacteria</taxon>
        <taxon>Hyphomicrobiales</taxon>
        <taxon>Xanthobacteraceae</taxon>
        <taxon>Azorhizobium</taxon>
    </lineage>
</organism>
<protein>
    <submittedName>
        <fullName evidence="1">Uncharacterized protein</fullName>
    </submittedName>
</protein>
<evidence type="ECO:0000313" key="1">
    <source>
        <dbReference type="EMBL" id="BAF89985.1"/>
    </source>
</evidence>
<dbReference type="Gene3D" id="3.40.630.30">
    <property type="match status" value="1"/>
</dbReference>
<accession>A8IL45</accession>
<dbReference type="AlphaFoldDB" id="A8IL45"/>
<proteinExistence type="predicted"/>
<dbReference type="eggNOG" id="COG3146">
    <property type="taxonomic scope" value="Bacteria"/>
</dbReference>
<dbReference type="Pfam" id="PF04339">
    <property type="entry name" value="FemAB_like"/>
    <property type="match status" value="1"/>
</dbReference>
<reference evidence="2" key="2">
    <citation type="submission" date="2007-04" db="EMBL/GenBank/DDBJ databases">
        <title>Complete genome sequence of the nitrogen-fixing bacterium Azorhizobium caulinodans ORS571.</title>
        <authorList>
            <person name="Lee K.B."/>
            <person name="Backer P.D."/>
            <person name="Aono T."/>
            <person name="Liu C.T."/>
            <person name="Suzuki S."/>
            <person name="Suzuki T."/>
            <person name="Kaneko T."/>
            <person name="Yamada M."/>
            <person name="Tabata S."/>
            <person name="Kupfer D.M."/>
            <person name="Najar F.Z."/>
            <person name="Wiley G.B."/>
            <person name="Roe B."/>
            <person name="Binnewies T."/>
            <person name="Ussery D."/>
            <person name="Vereecke D."/>
            <person name="Gevers D."/>
            <person name="Holsters M."/>
            <person name="Oyaizu H."/>
        </authorList>
    </citation>
    <scope>NUCLEOTIDE SEQUENCE [LARGE SCALE GENOMIC DNA]</scope>
    <source>
        <strain evidence="2">ATCC 43989 / DSM 5975 / JCM 20966 / LMG 6465 / NBRC 14845 / NCIMB 13405 / ORS 571</strain>
    </source>
</reference>
<dbReference type="STRING" id="438753.AZC_3987"/>
<dbReference type="EMBL" id="AP009384">
    <property type="protein sequence ID" value="BAF89985.1"/>
    <property type="molecule type" value="Genomic_DNA"/>
</dbReference>
<reference evidence="1 2" key="4">
    <citation type="journal article" date="2009" name="Appl. Environ. Microbiol.">
        <title>Comparative genome-wide transcriptional profiling of Azorhizobium caulinodans ORS571 grown under free-living and symbiotic conditions.</title>
        <authorList>
            <person name="Tsukada S."/>
            <person name="Aono T."/>
            <person name="Akiba N."/>
            <person name="Lee KB."/>
            <person name="Liu CT."/>
            <person name="Toyazaki H."/>
            <person name="Oyaizu H."/>
        </authorList>
    </citation>
    <scope>NUCLEOTIDE SEQUENCE [LARGE SCALE GENOMIC DNA]</scope>
    <source>
        <strain evidence="2">ATCC 43989 / DSM 5975 / JCM 20966 / LMG 6465 / NBRC 14845 / NCIMB 13405 / ORS 571</strain>
    </source>
</reference>
<reference evidence="1 2" key="1">
    <citation type="journal article" date="2007" name="Appl. Environ. Microbiol.">
        <title>Rhizobial factors required for stem nodule maturation and maintenance in Sesbania rostrata-Azorhizobium caulinodans ORS571 symbiosis.</title>
        <authorList>
            <person name="Suzuki S."/>
            <person name="Aono T."/>
            <person name="Lee KB."/>
            <person name="Suzuki T."/>
            <person name="Liu CT."/>
            <person name="Miwa H."/>
            <person name="Wakao S."/>
            <person name="Iki T."/>
            <person name="Oyaizu H."/>
        </authorList>
    </citation>
    <scope>NUCLEOTIDE SEQUENCE [LARGE SCALE GENOMIC DNA]</scope>
    <source>
        <strain evidence="2">ATCC 43989 / DSM 5975 / JCM 20966 / LMG 6465 / NBRC 14845 / NCIMB 13405 / ORS 571</strain>
    </source>
</reference>
<reference evidence="1 2" key="3">
    <citation type="journal article" date="2008" name="BMC Genomics">
        <title>The genome of the versatile nitrogen fixer Azorhizobium caulinodans ORS571.</title>
        <authorList>
            <person name="Lee KB."/>
            <person name="Backer P.D."/>
            <person name="Aono T."/>
            <person name="Liu CT."/>
            <person name="Suzuki S."/>
            <person name="Suzuki T."/>
            <person name="Kaneko T."/>
            <person name="Yamada M."/>
            <person name="Tabata S."/>
            <person name="Kupfer D.M."/>
            <person name="Najar F.Z."/>
            <person name="Wiley G.B."/>
            <person name="Roe B."/>
            <person name="Binnewies T.T."/>
            <person name="Ussery D.W."/>
            <person name="D'Haeze W."/>
            <person name="Herder J.D."/>
            <person name="Gevers D."/>
            <person name="Vereecke D."/>
            <person name="Holsters M."/>
            <person name="Oyaizu H."/>
        </authorList>
    </citation>
    <scope>NUCLEOTIDE SEQUENCE [LARGE SCALE GENOMIC DNA]</scope>
    <source>
        <strain evidence="2">ATCC 43989 / DSM 5975 / JCM 20966 / LMG 6465 / NBRC 14845 / NCIMB 13405 / ORS 571</strain>
    </source>
</reference>
<reference evidence="1 2" key="6">
    <citation type="journal article" date="2011" name="Appl. Environ. Microbiol.">
        <title>Involvement of the azorhizobial chromosome partition gene (parA) in the onset of bacteroid differentiation during Sesbania rostrata stem nodule development.</title>
        <authorList>
            <person name="Liu CT."/>
            <person name="Lee KB."/>
            <person name="Wang YS."/>
            <person name="Peng MH."/>
            <person name="Lee KT."/>
            <person name="Suzuki S."/>
            <person name="Suzuki T."/>
            <person name="Oyaizu H."/>
        </authorList>
    </citation>
    <scope>NUCLEOTIDE SEQUENCE [LARGE SCALE GENOMIC DNA]</scope>
    <source>
        <strain evidence="2">ATCC 43989 / DSM 5975 / JCM 20966 / LMG 6465 / NBRC 14845 / NCIMB 13405 / ORS 571</strain>
    </source>
</reference>
<dbReference type="Proteomes" id="UP000000270">
    <property type="component" value="Chromosome"/>
</dbReference>
<dbReference type="HOGENOM" id="CLU_062615_0_0_5"/>
<dbReference type="SUPFAM" id="SSF55729">
    <property type="entry name" value="Acyl-CoA N-acyltransferases (Nat)"/>
    <property type="match status" value="1"/>
</dbReference>
<keyword evidence="2" id="KW-1185">Reference proteome</keyword>
<sequence length="404" mass="45988">MSCCRPCASRFKAARGRQAVRVSAVSEFGRLPEAMWDICFPGEVENLRYYQACAAARPAQTHVRALIANGTQRPEAVAPLFRMEYALHTSIQDGWLGAAMRRLDRRFPRLFRLPMLGLGSPFAERCHCGFPPDMDEADRLRAADRLLDLLERQAHLENIGLTVIKDIHEDDLPAFRPHLLARGYTRMSSLPVAVLHLPYATFDDYLASLSRSTRKDMKRKLRDAANVEIEYRHDISDIGDEIFALYEQTRLESPSDYGDFEQLPADYFTRVVAALAPRAFCVCYRIDGVLAAFNLLMVEEDRVIDKFLGMNYPLARTHDLYFISWMENVRYCIANGKTRLQTGQGTFANKLRLGSVLEPMHNYFRHRSPMLNAMLRAISPLLGFEELDPSLQAARRPAPGRVQA</sequence>
<gene>
    <name evidence="1" type="ordered locus">AZC_3987</name>
</gene>
<dbReference type="KEGG" id="azc:AZC_3987"/>
<name>A8IL45_AZOC5</name>